<dbReference type="Pfam" id="PF01386">
    <property type="entry name" value="Ribosomal_L25p"/>
    <property type="match status" value="1"/>
</dbReference>
<keyword evidence="3 7" id="KW-0689">Ribosomal protein</keyword>
<name>A0ABT4BQI1_9FIRM</name>
<reference evidence="7 8" key="1">
    <citation type="submission" date="2022-11" db="EMBL/GenBank/DDBJ databases">
        <authorList>
            <person name="Caiyu Z."/>
        </authorList>
    </citation>
    <scope>NUCLEOTIDE SEQUENCE [LARGE SCALE GENOMIC DNA]</scope>
    <source>
        <strain evidence="7 8">YR-4</strain>
    </source>
</reference>
<keyword evidence="8" id="KW-1185">Reference proteome</keyword>
<dbReference type="Pfam" id="PF14693">
    <property type="entry name" value="Ribosomal_TL5_C"/>
    <property type="match status" value="1"/>
</dbReference>
<dbReference type="RefSeq" id="WP_268057132.1">
    <property type="nucleotide sequence ID" value="NZ_JAPOHA010000002.1"/>
</dbReference>
<dbReference type="EMBL" id="JAPOHA010000002">
    <property type="protein sequence ID" value="MCY1713133.1"/>
    <property type="molecule type" value="Genomic_DNA"/>
</dbReference>
<evidence type="ECO:0000256" key="2">
    <source>
        <dbReference type="ARBA" id="ARBA00022884"/>
    </source>
</evidence>
<dbReference type="CDD" id="cd00495">
    <property type="entry name" value="Ribosomal_L25_TL5_CTC"/>
    <property type="match status" value="1"/>
</dbReference>
<dbReference type="GO" id="GO:0005840">
    <property type="term" value="C:ribosome"/>
    <property type="evidence" value="ECO:0007669"/>
    <property type="project" value="UniProtKB-KW"/>
</dbReference>
<dbReference type="InterPro" id="IPR029751">
    <property type="entry name" value="Ribosomal_L25_dom"/>
</dbReference>
<dbReference type="Gene3D" id="2.40.240.10">
    <property type="entry name" value="Ribosomal Protein L25, Chain P"/>
    <property type="match status" value="1"/>
</dbReference>
<evidence type="ECO:0000256" key="3">
    <source>
        <dbReference type="ARBA" id="ARBA00022980"/>
    </source>
</evidence>
<accession>A0ABT4BQI1</accession>
<evidence type="ECO:0000256" key="1">
    <source>
        <dbReference type="ARBA" id="ARBA00022730"/>
    </source>
</evidence>
<evidence type="ECO:0000259" key="6">
    <source>
        <dbReference type="Pfam" id="PF14693"/>
    </source>
</evidence>
<dbReference type="InterPro" id="IPR020057">
    <property type="entry name" value="Ribosomal_bL25_b-dom"/>
</dbReference>
<dbReference type="InterPro" id="IPR001021">
    <property type="entry name" value="Ribosomal_bL25_long"/>
</dbReference>
<dbReference type="PANTHER" id="PTHR33284">
    <property type="entry name" value="RIBOSOMAL PROTEIN L25/GLN-TRNA SYNTHETASE, ANTI-CODON-BINDING DOMAIN-CONTAINING PROTEIN"/>
    <property type="match status" value="1"/>
</dbReference>
<evidence type="ECO:0000259" key="5">
    <source>
        <dbReference type="Pfam" id="PF01386"/>
    </source>
</evidence>
<sequence>MKEIILNAMERNEKTKKVRNEGFVPGVLNGPGAASTSVKFESAALNKIIAKEGPNAKLWVALGDRKEFGFIKEVQKHPVEDRIQHVAIQLVEKDQTVKMKLPVSFLGQSELENRLLQLQVVKAEIEVEGQAALIPNEAVADISEKTSGENVTGVDFKLPSEIKILDSEEEIYAVIKDDKRKFAEAESD</sequence>
<dbReference type="SUPFAM" id="SSF50715">
    <property type="entry name" value="Ribosomal protein L25-like"/>
    <property type="match status" value="1"/>
</dbReference>
<feature type="domain" description="Large ribosomal subunit protein bL25 L25" evidence="5">
    <location>
        <begin position="6"/>
        <end position="86"/>
    </location>
</feature>
<dbReference type="Proteomes" id="UP001082703">
    <property type="component" value="Unassembled WGS sequence"/>
</dbReference>
<proteinExistence type="predicted"/>
<dbReference type="Gene3D" id="2.170.120.20">
    <property type="entry name" value="Ribosomal protein L25, beta domain"/>
    <property type="match status" value="1"/>
</dbReference>
<keyword evidence="4" id="KW-0687">Ribonucleoprotein</keyword>
<feature type="domain" description="Large ribosomal subunit protein bL25 beta" evidence="6">
    <location>
        <begin position="97"/>
        <end position="176"/>
    </location>
</feature>
<dbReference type="InterPro" id="IPR020930">
    <property type="entry name" value="Ribosomal_uL5_bac-type"/>
</dbReference>
<dbReference type="NCBIfam" id="TIGR00731">
    <property type="entry name" value="bL25_bact_ctc"/>
    <property type="match status" value="1"/>
</dbReference>
<dbReference type="InterPro" id="IPR020056">
    <property type="entry name" value="Rbsml_bL25/Gln-tRNA_synth_N"/>
</dbReference>
<gene>
    <name evidence="7" type="ORF">OUY18_02540</name>
</gene>
<organism evidence="7 8">
    <name type="scientific">Caproiciproducens galactitolivorans</name>
    <dbReference type="NCBI Taxonomy" id="642589"/>
    <lineage>
        <taxon>Bacteria</taxon>
        <taxon>Bacillati</taxon>
        <taxon>Bacillota</taxon>
        <taxon>Clostridia</taxon>
        <taxon>Eubacteriales</taxon>
        <taxon>Acutalibacteraceae</taxon>
        <taxon>Caproiciproducens</taxon>
    </lineage>
</organism>
<evidence type="ECO:0000256" key="4">
    <source>
        <dbReference type="ARBA" id="ARBA00023274"/>
    </source>
</evidence>
<keyword evidence="2" id="KW-0694">RNA-binding</keyword>
<evidence type="ECO:0000313" key="7">
    <source>
        <dbReference type="EMBL" id="MCY1713133.1"/>
    </source>
</evidence>
<keyword evidence="1" id="KW-0699">rRNA-binding</keyword>
<comment type="caution">
    <text evidence="7">The sequence shown here is derived from an EMBL/GenBank/DDBJ whole genome shotgun (WGS) entry which is preliminary data.</text>
</comment>
<dbReference type="InterPro" id="IPR011035">
    <property type="entry name" value="Ribosomal_bL25/Gln-tRNA_synth"/>
</dbReference>
<dbReference type="PANTHER" id="PTHR33284:SF1">
    <property type="entry name" value="RIBOSOMAL PROTEIN L25_GLN-TRNA SYNTHETASE, ANTI-CODON-BINDING DOMAIN-CONTAINING PROTEIN"/>
    <property type="match status" value="1"/>
</dbReference>
<evidence type="ECO:0000313" key="8">
    <source>
        <dbReference type="Proteomes" id="UP001082703"/>
    </source>
</evidence>
<dbReference type="InterPro" id="IPR037121">
    <property type="entry name" value="Ribosomal_bL25_C"/>
</dbReference>
<protein>
    <submittedName>
        <fullName evidence="7">50S ribosomal protein L25</fullName>
    </submittedName>
</protein>